<reference evidence="2" key="2">
    <citation type="submission" date="2020-05" db="UniProtKB">
        <authorList>
            <consortium name="EnsemblMetazoa"/>
        </authorList>
    </citation>
    <scope>IDENTIFICATION</scope>
    <source>
        <strain evidence="2">IAEA</strain>
    </source>
</reference>
<dbReference type="Proteomes" id="UP000091820">
    <property type="component" value="Unassembled WGS sequence"/>
</dbReference>
<proteinExistence type="predicted"/>
<keyword evidence="3" id="KW-1185">Reference proteome</keyword>
<evidence type="ECO:0000313" key="2">
    <source>
        <dbReference type="EnsemblMetazoa" id="GBRI018913-PA"/>
    </source>
</evidence>
<feature type="transmembrane region" description="Helical" evidence="1">
    <location>
        <begin position="47"/>
        <end position="71"/>
    </location>
</feature>
<dbReference type="EnsemblMetazoa" id="GBRI018913-RA">
    <property type="protein sequence ID" value="GBRI018913-PA"/>
    <property type="gene ID" value="GBRI018913"/>
</dbReference>
<evidence type="ECO:0000313" key="3">
    <source>
        <dbReference type="Proteomes" id="UP000091820"/>
    </source>
</evidence>
<reference evidence="3" key="1">
    <citation type="submission" date="2014-03" db="EMBL/GenBank/DDBJ databases">
        <authorList>
            <person name="Aksoy S."/>
            <person name="Warren W."/>
            <person name="Wilson R.K."/>
        </authorList>
    </citation>
    <scope>NUCLEOTIDE SEQUENCE [LARGE SCALE GENOMIC DNA]</scope>
    <source>
        <strain evidence="3">IAEA</strain>
    </source>
</reference>
<dbReference type="VEuPathDB" id="VectorBase:GBRI018913"/>
<protein>
    <submittedName>
        <fullName evidence="2">Uncharacterized protein</fullName>
    </submittedName>
</protein>
<organism evidence="2 3">
    <name type="scientific">Glossina brevipalpis</name>
    <dbReference type="NCBI Taxonomy" id="37001"/>
    <lineage>
        <taxon>Eukaryota</taxon>
        <taxon>Metazoa</taxon>
        <taxon>Ecdysozoa</taxon>
        <taxon>Arthropoda</taxon>
        <taxon>Hexapoda</taxon>
        <taxon>Insecta</taxon>
        <taxon>Pterygota</taxon>
        <taxon>Neoptera</taxon>
        <taxon>Endopterygota</taxon>
        <taxon>Diptera</taxon>
        <taxon>Brachycera</taxon>
        <taxon>Muscomorpha</taxon>
        <taxon>Hippoboscoidea</taxon>
        <taxon>Glossinidae</taxon>
        <taxon>Glossina</taxon>
    </lineage>
</organism>
<name>A0A1A9WGK6_9MUSC</name>
<dbReference type="AlphaFoldDB" id="A0A1A9WGK6"/>
<evidence type="ECO:0000256" key="1">
    <source>
        <dbReference type="SAM" id="Phobius"/>
    </source>
</evidence>
<keyword evidence="1" id="KW-1133">Transmembrane helix</keyword>
<keyword evidence="1" id="KW-0812">Transmembrane</keyword>
<sequence length="206" mass="23223">MPNSGLTANIKQNFALPCGLLKRKRLYFGVVIENGVVNSSLTEDDEAVVAGTSSLVSMPVVVCMCVGVIVVDDELIRRLRTLKTGRREAIEPLNAAVVGVRIYSKGVIKYKTAQNRKMGALYEHGKYSIMYSYIWCGYRQLPIVLGVYVQGHTPLCCVKVIAIQIFRVCFAIRSTDQRTPKTVDIFNRTVYFPFFAFEKKEYELYA</sequence>
<accession>A0A1A9WGK6</accession>
<keyword evidence="1" id="KW-0472">Membrane</keyword>